<organism evidence="1 2">
    <name type="scientific">Staurois parvus</name>
    <dbReference type="NCBI Taxonomy" id="386267"/>
    <lineage>
        <taxon>Eukaryota</taxon>
        <taxon>Metazoa</taxon>
        <taxon>Chordata</taxon>
        <taxon>Craniata</taxon>
        <taxon>Vertebrata</taxon>
        <taxon>Euteleostomi</taxon>
        <taxon>Amphibia</taxon>
        <taxon>Batrachia</taxon>
        <taxon>Anura</taxon>
        <taxon>Neobatrachia</taxon>
        <taxon>Ranoidea</taxon>
        <taxon>Ranidae</taxon>
        <taxon>Staurois</taxon>
    </lineage>
</organism>
<sequence>MPLVPFIGFFGCVLSVGKDTGAHDPQLAGGPMNCQSAPDLYTNCMVAHIHMWCF</sequence>
<gene>
    <name evidence="1" type="ORF">SPARVUS_LOCUS9548562</name>
</gene>
<protein>
    <submittedName>
        <fullName evidence="1">Uncharacterized protein</fullName>
    </submittedName>
</protein>
<reference evidence="1" key="1">
    <citation type="submission" date="2023-05" db="EMBL/GenBank/DDBJ databases">
        <authorList>
            <person name="Stuckert A."/>
        </authorList>
    </citation>
    <scope>NUCLEOTIDE SEQUENCE</scope>
</reference>
<keyword evidence="2" id="KW-1185">Reference proteome</keyword>
<name>A0ABN9EEB2_9NEOB</name>
<evidence type="ECO:0000313" key="2">
    <source>
        <dbReference type="Proteomes" id="UP001162483"/>
    </source>
</evidence>
<comment type="caution">
    <text evidence="1">The sequence shown here is derived from an EMBL/GenBank/DDBJ whole genome shotgun (WGS) entry which is preliminary data.</text>
</comment>
<evidence type="ECO:0000313" key="1">
    <source>
        <dbReference type="EMBL" id="CAI9581767.1"/>
    </source>
</evidence>
<dbReference type="Proteomes" id="UP001162483">
    <property type="component" value="Unassembled WGS sequence"/>
</dbReference>
<accession>A0ABN9EEB2</accession>
<proteinExistence type="predicted"/>
<dbReference type="EMBL" id="CATNWA010015305">
    <property type="protein sequence ID" value="CAI9581767.1"/>
    <property type="molecule type" value="Genomic_DNA"/>
</dbReference>